<evidence type="ECO:0000313" key="5">
    <source>
        <dbReference type="Proteomes" id="UP000095645"/>
    </source>
</evidence>
<dbReference type="AlphaFoldDB" id="A0A174F8A1"/>
<dbReference type="InterPro" id="IPR010071">
    <property type="entry name" value="AA_adenyl_dom"/>
</dbReference>
<dbReference type="GO" id="GO:0044550">
    <property type="term" value="P:secondary metabolite biosynthetic process"/>
    <property type="evidence" value="ECO:0007669"/>
    <property type="project" value="TreeGrafter"/>
</dbReference>
<dbReference type="EMBL" id="CZBP01000022">
    <property type="protein sequence ID" value="CUQ24387.1"/>
    <property type="molecule type" value="Genomic_DNA"/>
</dbReference>
<organism evidence="3 5">
    <name type="scientific">Blautia obeum</name>
    <dbReference type="NCBI Taxonomy" id="40520"/>
    <lineage>
        <taxon>Bacteria</taxon>
        <taxon>Bacillati</taxon>
        <taxon>Bacillota</taxon>
        <taxon>Clostridia</taxon>
        <taxon>Lachnospirales</taxon>
        <taxon>Lachnospiraceae</taxon>
        <taxon>Blautia</taxon>
    </lineage>
</organism>
<dbReference type="PANTHER" id="PTHR45527:SF1">
    <property type="entry name" value="FATTY ACID SYNTHASE"/>
    <property type="match status" value="1"/>
</dbReference>
<dbReference type="GO" id="GO:0043041">
    <property type="term" value="P:amino acid activation for nonribosomal peptide biosynthetic process"/>
    <property type="evidence" value="ECO:0007669"/>
    <property type="project" value="TreeGrafter"/>
</dbReference>
<dbReference type="Gene3D" id="3.40.50.12780">
    <property type="entry name" value="N-terminal domain of ligase-like"/>
    <property type="match status" value="1"/>
</dbReference>
<protein>
    <submittedName>
        <fullName evidence="3">Gramicidin S synthase II</fullName>
    </submittedName>
</protein>
<dbReference type="Gene3D" id="3.30.300.30">
    <property type="match status" value="1"/>
</dbReference>
<name>A0A174F8A1_9FIRM</name>
<proteinExistence type="predicted"/>
<dbReference type="Pfam" id="PF00501">
    <property type="entry name" value="AMP-binding"/>
    <property type="match status" value="1"/>
</dbReference>
<evidence type="ECO:0000313" key="3">
    <source>
        <dbReference type="EMBL" id="CUO45178.1"/>
    </source>
</evidence>
<dbReference type="GO" id="GO:0005737">
    <property type="term" value="C:cytoplasm"/>
    <property type="evidence" value="ECO:0007669"/>
    <property type="project" value="TreeGrafter"/>
</dbReference>
<dbReference type="PROSITE" id="PS00455">
    <property type="entry name" value="AMP_BINDING"/>
    <property type="match status" value="1"/>
</dbReference>
<dbReference type="RefSeq" id="WP_055058585.1">
    <property type="nucleotide sequence ID" value="NZ_CYZP01000030.1"/>
</dbReference>
<accession>A0A174F8A1</accession>
<evidence type="ECO:0000313" key="6">
    <source>
        <dbReference type="Proteomes" id="UP000095762"/>
    </source>
</evidence>
<dbReference type="Proteomes" id="UP000095645">
    <property type="component" value="Unassembled WGS sequence"/>
</dbReference>
<reference evidence="5 6" key="1">
    <citation type="submission" date="2015-09" db="EMBL/GenBank/DDBJ databases">
        <authorList>
            <consortium name="Pathogen Informatics"/>
        </authorList>
    </citation>
    <scope>NUCLEOTIDE SEQUENCE [LARGE SCALE GENOMIC DNA]</scope>
    <source>
        <strain evidence="3 5">2789STDY5834861</strain>
        <strain evidence="4 6">2789STDY5834957</strain>
    </source>
</reference>
<dbReference type="CDD" id="cd05930">
    <property type="entry name" value="A_NRPS"/>
    <property type="match status" value="1"/>
</dbReference>
<dbReference type="InterPro" id="IPR042099">
    <property type="entry name" value="ANL_N_sf"/>
</dbReference>
<dbReference type="InterPro" id="IPR020845">
    <property type="entry name" value="AMP-binding_CS"/>
</dbReference>
<feature type="domain" description="AMP-dependent synthetase/ligase" evidence="1">
    <location>
        <begin position="8"/>
        <end position="346"/>
    </location>
</feature>
<evidence type="ECO:0000313" key="4">
    <source>
        <dbReference type="EMBL" id="CUQ24387.1"/>
    </source>
</evidence>
<dbReference type="Pfam" id="PF13193">
    <property type="entry name" value="AMP-binding_C"/>
    <property type="match status" value="1"/>
</dbReference>
<sequence>MDTIYSLFQKVVKEHENAPAIIENDRTMTFGELSNMVDMITCSFPQEVHSIGIVMRHRTEMIASILAVLKCGGRYVPAEPDFPTGRIHDMMTEAQVDFVLTEHAFAPKLSSFPIRYTDCEICGVETPSWKRNAIEDPERPAYVLYTSGTTGRPKGVCVTNRNVCHYVRAFANEFHPGPGDVMLQYSVCSFDIFVEEVFTSLLNGAALAIPADEDKADIHALMAFVERHHVTMISGFPYLLAEMNHLSVIPSSLRLLISGGDVLRGVYVDHLLNKAEVYNTYGPSETTVCASYYRCNSGTVLEDGTYPIGHPVLGAQIRILDQSGNEVAKGQTGEICIYGGGVSLGYIGDHAEENRAFERQPDGSTMYRSGDLGYILPDGNIAFLHRKDDQIMIYGKRVELAEVESRLYRCKDVQQAIVRAFTDEDGLSYMTAYVVPSDNKLKVSEVKKELSENLTSFMIPEFFVKMKQIPLNVNGKPDVSKLPVVMKAGAL</sequence>
<dbReference type="NCBIfam" id="TIGR01733">
    <property type="entry name" value="AA-adenyl-dom"/>
    <property type="match status" value="1"/>
</dbReference>
<dbReference type="EMBL" id="CYZP01000030">
    <property type="protein sequence ID" value="CUO45178.1"/>
    <property type="molecule type" value="Genomic_DNA"/>
</dbReference>
<feature type="domain" description="AMP-binding enzyme C-terminal" evidence="2">
    <location>
        <begin position="402"/>
        <end position="476"/>
    </location>
</feature>
<dbReference type="InterPro" id="IPR045851">
    <property type="entry name" value="AMP-bd_C_sf"/>
</dbReference>
<dbReference type="PANTHER" id="PTHR45527">
    <property type="entry name" value="NONRIBOSOMAL PEPTIDE SYNTHETASE"/>
    <property type="match status" value="1"/>
</dbReference>
<dbReference type="Proteomes" id="UP000095762">
    <property type="component" value="Unassembled WGS sequence"/>
</dbReference>
<evidence type="ECO:0000259" key="2">
    <source>
        <dbReference type="Pfam" id="PF13193"/>
    </source>
</evidence>
<dbReference type="SUPFAM" id="SSF56801">
    <property type="entry name" value="Acetyl-CoA synthetase-like"/>
    <property type="match status" value="1"/>
</dbReference>
<dbReference type="InterPro" id="IPR000873">
    <property type="entry name" value="AMP-dep_synth/lig_dom"/>
</dbReference>
<dbReference type="InterPro" id="IPR025110">
    <property type="entry name" value="AMP-bd_C"/>
</dbReference>
<gene>
    <name evidence="3" type="primary">grsB</name>
    <name evidence="3" type="ORF">ERS852476_02912</name>
    <name evidence="4" type="ORF">ERS852569_02647</name>
</gene>
<evidence type="ECO:0000259" key="1">
    <source>
        <dbReference type="Pfam" id="PF00501"/>
    </source>
</evidence>
<dbReference type="GO" id="GO:0031177">
    <property type="term" value="F:phosphopantetheine binding"/>
    <property type="evidence" value="ECO:0007669"/>
    <property type="project" value="TreeGrafter"/>
</dbReference>